<evidence type="ECO:0000313" key="11">
    <source>
        <dbReference type="EMBL" id="CAB4696793.1"/>
    </source>
</evidence>
<dbReference type="SUPFAM" id="SSF143631">
    <property type="entry name" value="ApbE-like"/>
    <property type="match status" value="1"/>
</dbReference>
<evidence type="ECO:0000256" key="1">
    <source>
        <dbReference type="ARBA" id="ARBA00001946"/>
    </source>
</evidence>
<evidence type="ECO:0000256" key="6">
    <source>
        <dbReference type="ARBA" id="ARBA00022723"/>
    </source>
</evidence>
<evidence type="ECO:0000256" key="9">
    <source>
        <dbReference type="ARBA" id="ARBA00031306"/>
    </source>
</evidence>
<dbReference type="EC" id="2.7.1.180" evidence="2"/>
<evidence type="ECO:0000256" key="4">
    <source>
        <dbReference type="ARBA" id="ARBA00022630"/>
    </source>
</evidence>
<keyword evidence="6" id="KW-0479">Metal-binding</keyword>
<keyword evidence="4" id="KW-0285">Flavoprotein</keyword>
<evidence type="ECO:0000256" key="8">
    <source>
        <dbReference type="ARBA" id="ARBA00022842"/>
    </source>
</evidence>
<keyword evidence="8" id="KW-0460">Magnesium</keyword>
<protein>
    <recommendedName>
        <fullName evidence="3">FAD:protein FMN transferase</fullName>
        <ecNumber evidence="2">2.7.1.180</ecNumber>
    </recommendedName>
    <alternativeName>
        <fullName evidence="9">Flavin transferase</fullName>
    </alternativeName>
</protein>
<dbReference type="PANTHER" id="PTHR30040">
    <property type="entry name" value="THIAMINE BIOSYNTHESIS LIPOPROTEIN APBE"/>
    <property type="match status" value="1"/>
</dbReference>
<name>A0A6J6PJ19_9ZZZZ</name>
<keyword evidence="5" id="KW-0808">Transferase</keyword>
<dbReference type="EMBL" id="CAEZXN010000018">
    <property type="protein sequence ID" value="CAB4696793.1"/>
    <property type="molecule type" value="Genomic_DNA"/>
</dbReference>
<dbReference type="Pfam" id="PF02424">
    <property type="entry name" value="ApbE"/>
    <property type="match status" value="2"/>
</dbReference>
<dbReference type="AlphaFoldDB" id="A0A6J6PJ19"/>
<evidence type="ECO:0000256" key="5">
    <source>
        <dbReference type="ARBA" id="ARBA00022679"/>
    </source>
</evidence>
<accession>A0A6J6PJ19</accession>
<comment type="cofactor">
    <cofactor evidence="1">
        <name>Mg(2+)</name>
        <dbReference type="ChEBI" id="CHEBI:18420"/>
    </cofactor>
</comment>
<dbReference type="InterPro" id="IPR003374">
    <property type="entry name" value="ApbE-like_sf"/>
</dbReference>
<dbReference type="GO" id="GO:0046872">
    <property type="term" value="F:metal ion binding"/>
    <property type="evidence" value="ECO:0007669"/>
    <property type="project" value="UniProtKB-KW"/>
</dbReference>
<proteinExistence type="predicted"/>
<evidence type="ECO:0000256" key="10">
    <source>
        <dbReference type="ARBA" id="ARBA00048540"/>
    </source>
</evidence>
<dbReference type="GO" id="GO:0016740">
    <property type="term" value="F:transferase activity"/>
    <property type="evidence" value="ECO:0007669"/>
    <property type="project" value="UniProtKB-KW"/>
</dbReference>
<evidence type="ECO:0000256" key="2">
    <source>
        <dbReference type="ARBA" id="ARBA00011955"/>
    </source>
</evidence>
<evidence type="ECO:0000256" key="7">
    <source>
        <dbReference type="ARBA" id="ARBA00022827"/>
    </source>
</evidence>
<keyword evidence="7" id="KW-0274">FAD</keyword>
<organism evidence="11">
    <name type="scientific">freshwater metagenome</name>
    <dbReference type="NCBI Taxonomy" id="449393"/>
    <lineage>
        <taxon>unclassified sequences</taxon>
        <taxon>metagenomes</taxon>
        <taxon>ecological metagenomes</taxon>
    </lineage>
</organism>
<dbReference type="Gene3D" id="3.10.520.10">
    <property type="entry name" value="ApbE-like domains"/>
    <property type="match status" value="2"/>
</dbReference>
<dbReference type="InterPro" id="IPR024932">
    <property type="entry name" value="ApbE"/>
</dbReference>
<evidence type="ECO:0000256" key="3">
    <source>
        <dbReference type="ARBA" id="ARBA00016337"/>
    </source>
</evidence>
<gene>
    <name evidence="11" type="ORF">UFOPK2423_00921</name>
</gene>
<dbReference type="PANTHER" id="PTHR30040:SF2">
    <property type="entry name" value="FAD:PROTEIN FMN TRANSFERASE"/>
    <property type="match status" value="1"/>
</dbReference>
<reference evidence="11" key="1">
    <citation type="submission" date="2020-05" db="EMBL/GenBank/DDBJ databases">
        <authorList>
            <person name="Chiriac C."/>
            <person name="Salcher M."/>
            <person name="Ghai R."/>
            <person name="Kavagutti S V."/>
        </authorList>
    </citation>
    <scope>NUCLEOTIDE SEQUENCE</scope>
</reference>
<comment type="catalytic activity">
    <reaction evidence="10">
        <text>L-threonyl-[protein] + FAD = FMN-L-threonyl-[protein] + AMP + H(+)</text>
        <dbReference type="Rhea" id="RHEA:36847"/>
        <dbReference type="Rhea" id="RHEA-COMP:11060"/>
        <dbReference type="Rhea" id="RHEA-COMP:11061"/>
        <dbReference type="ChEBI" id="CHEBI:15378"/>
        <dbReference type="ChEBI" id="CHEBI:30013"/>
        <dbReference type="ChEBI" id="CHEBI:57692"/>
        <dbReference type="ChEBI" id="CHEBI:74257"/>
        <dbReference type="ChEBI" id="CHEBI:456215"/>
        <dbReference type="EC" id="2.7.1.180"/>
    </reaction>
</comment>
<sequence length="271" mass="29934">MDQFSAVSAHRSRSVTHRMPLQKFVHNEEVWGTVVSIVLRSPLHNENELRSSVDVMVKYFHEIDQLFSTYKPESEVSRLRSGRLKIEDAHAWVKDVWRLCEEAREMTLGAFDPWAVSGGFDPSGYVKGWAADRALDLIPEIPHVQINAGGDISLRGGNAPGEPWRIGIRHPDDATQVAELVEIFDGAIATSGTYERGAHIIDPSNGLPALEARSATVVAPDSGVADALATALVVAGRHGAHWFVDQPEWSAWVVDRHGDQTWAIGPHFPKR</sequence>